<sequence>MSQNVGFNYIEDQNTSNNMGTMIESSAAREVVLLIESHPLLAEIFSHALKEAAQDLEVRIASSLEDADLHASLAVLSLMQRSSDPLFIGFVIQQLKARIGNLPLLVITDGADPAIGRVLEESGVQNWVAASMGFSAMIAAIRQSLAPSPRLDIPPSSQHALLDRSMTRSMRPTPEHDLRSEIHLSLTDRESDVLALLQKGKQNKVIAHALNISESTAKVHIRNIMRKFHLRNRTEVALMCGAPKRQPIDAVLAGPDFEENRIAMPAITY</sequence>
<evidence type="ECO:0000313" key="5">
    <source>
        <dbReference type="EMBL" id="GLS20040.1"/>
    </source>
</evidence>
<keyword evidence="2 5" id="KW-0238">DNA-binding</keyword>
<protein>
    <submittedName>
        <fullName evidence="5">DNA-binding response regulator</fullName>
    </submittedName>
</protein>
<evidence type="ECO:0000256" key="3">
    <source>
        <dbReference type="ARBA" id="ARBA00023163"/>
    </source>
</evidence>
<reference evidence="6" key="1">
    <citation type="journal article" date="2019" name="Int. J. Syst. Evol. Microbiol.">
        <title>The Global Catalogue of Microorganisms (GCM) 10K type strain sequencing project: providing services to taxonomists for standard genome sequencing and annotation.</title>
        <authorList>
            <consortium name="The Broad Institute Genomics Platform"/>
            <consortium name="The Broad Institute Genome Sequencing Center for Infectious Disease"/>
            <person name="Wu L."/>
            <person name="Ma J."/>
        </authorList>
    </citation>
    <scope>NUCLEOTIDE SEQUENCE [LARGE SCALE GENOMIC DNA]</scope>
    <source>
        <strain evidence="6">NBRC 101365</strain>
    </source>
</reference>
<dbReference type="EMBL" id="BSPC01000026">
    <property type="protein sequence ID" value="GLS20040.1"/>
    <property type="molecule type" value="Genomic_DNA"/>
</dbReference>
<dbReference type="Gene3D" id="3.40.50.2300">
    <property type="match status" value="1"/>
</dbReference>
<proteinExistence type="predicted"/>
<dbReference type="CDD" id="cd06170">
    <property type="entry name" value="LuxR_C_like"/>
    <property type="match status" value="1"/>
</dbReference>
<feature type="domain" description="HTH luxR-type" evidence="4">
    <location>
        <begin position="179"/>
        <end position="244"/>
    </location>
</feature>
<keyword evidence="1" id="KW-0805">Transcription regulation</keyword>
<dbReference type="Proteomes" id="UP001156882">
    <property type="component" value="Unassembled WGS sequence"/>
</dbReference>
<dbReference type="SUPFAM" id="SSF46894">
    <property type="entry name" value="C-terminal effector domain of the bipartite response regulators"/>
    <property type="match status" value="1"/>
</dbReference>
<dbReference type="SMART" id="SM00421">
    <property type="entry name" value="HTH_LUXR"/>
    <property type="match status" value="1"/>
</dbReference>
<keyword evidence="3" id="KW-0804">Transcription</keyword>
<keyword evidence="6" id="KW-1185">Reference proteome</keyword>
<accession>A0ABQ6CJG5</accession>
<dbReference type="PROSITE" id="PS50043">
    <property type="entry name" value="HTH_LUXR_2"/>
    <property type="match status" value="1"/>
</dbReference>
<dbReference type="PRINTS" id="PR00038">
    <property type="entry name" value="HTHLUXR"/>
</dbReference>
<dbReference type="GO" id="GO:0003677">
    <property type="term" value="F:DNA binding"/>
    <property type="evidence" value="ECO:0007669"/>
    <property type="project" value="UniProtKB-KW"/>
</dbReference>
<evidence type="ECO:0000313" key="6">
    <source>
        <dbReference type="Proteomes" id="UP001156882"/>
    </source>
</evidence>
<dbReference type="PANTHER" id="PTHR44688:SF16">
    <property type="entry name" value="DNA-BINDING TRANSCRIPTIONAL ACTIVATOR DEVR_DOSR"/>
    <property type="match status" value="1"/>
</dbReference>
<gene>
    <name evidence="5" type="ORF">GCM10007874_30570</name>
</gene>
<dbReference type="InterPro" id="IPR000792">
    <property type="entry name" value="Tscrpt_reg_LuxR_C"/>
</dbReference>
<dbReference type="PANTHER" id="PTHR44688">
    <property type="entry name" value="DNA-BINDING TRANSCRIPTIONAL ACTIVATOR DEVR_DOSR"/>
    <property type="match status" value="1"/>
</dbReference>
<evidence type="ECO:0000256" key="1">
    <source>
        <dbReference type="ARBA" id="ARBA00023015"/>
    </source>
</evidence>
<evidence type="ECO:0000256" key="2">
    <source>
        <dbReference type="ARBA" id="ARBA00023125"/>
    </source>
</evidence>
<dbReference type="Pfam" id="PF00196">
    <property type="entry name" value="GerE"/>
    <property type="match status" value="1"/>
</dbReference>
<evidence type="ECO:0000259" key="4">
    <source>
        <dbReference type="PROSITE" id="PS50043"/>
    </source>
</evidence>
<comment type="caution">
    <text evidence="5">The sequence shown here is derived from an EMBL/GenBank/DDBJ whole genome shotgun (WGS) entry which is preliminary data.</text>
</comment>
<organism evidence="5 6">
    <name type="scientific">Labrys miyagiensis</name>
    <dbReference type="NCBI Taxonomy" id="346912"/>
    <lineage>
        <taxon>Bacteria</taxon>
        <taxon>Pseudomonadati</taxon>
        <taxon>Pseudomonadota</taxon>
        <taxon>Alphaproteobacteria</taxon>
        <taxon>Hyphomicrobiales</taxon>
        <taxon>Xanthobacteraceae</taxon>
        <taxon>Labrys</taxon>
    </lineage>
</organism>
<name>A0ABQ6CJG5_9HYPH</name>
<dbReference type="InterPro" id="IPR016032">
    <property type="entry name" value="Sig_transdc_resp-reg_C-effctor"/>
</dbReference>